<dbReference type="GO" id="GO:0006355">
    <property type="term" value="P:regulation of DNA-templated transcription"/>
    <property type="evidence" value="ECO:0007669"/>
    <property type="project" value="InterPro"/>
</dbReference>
<feature type="DNA-binding region" description="OmpR/PhoB-type" evidence="6">
    <location>
        <begin position="104"/>
        <end position="202"/>
    </location>
</feature>
<dbReference type="CDD" id="cd00383">
    <property type="entry name" value="trans_reg_C"/>
    <property type="match status" value="1"/>
</dbReference>
<dbReference type="SUPFAM" id="SSF46894">
    <property type="entry name" value="C-terminal effector domain of the bipartite response regulators"/>
    <property type="match status" value="1"/>
</dbReference>
<dbReference type="Pfam" id="PF00486">
    <property type="entry name" value="Trans_reg_C"/>
    <property type="match status" value="1"/>
</dbReference>
<organism evidence="9 11">
    <name type="scientific">Paraburkholderia madseniana</name>
    <dbReference type="NCBI Taxonomy" id="2599607"/>
    <lineage>
        <taxon>Bacteria</taxon>
        <taxon>Pseudomonadati</taxon>
        <taxon>Pseudomonadota</taxon>
        <taxon>Betaproteobacteria</taxon>
        <taxon>Burkholderiales</taxon>
        <taxon>Burkholderiaceae</taxon>
        <taxon>Paraburkholderia</taxon>
    </lineage>
</organism>
<evidence type="ECO:0000256" key="4">
    <source>
        <dbReference type="ARBA" id="ARBA00023125"/>
    </source>
</evidence>
<accession>A0AAP5BIU0</accession>
<evidence type="ECO:0000313" key="11">
    <source>
        <dbReference type="Proteomes" id="UP001242288"/>
    </source>
</evidence>
<keyword evidence="4 6" id="KW-0238">DNA-binding</keyword>
<evidence type="ECO:0000313" key="9">
    <source>
        <dbReference type="EMBL" id="MDQ6411340.1"/>
    </source>
</evidence>
<dbReference type="GO" id="GO:0000156">
    <property type="term" value="F:phosphorelay response regulator activity"/>
    <property type="evidence" value="ECO:0007669"/>
    <property type="project" value="TreeGrafter"/>
</dbReference>
<dbReference type="InterPro" id="IPR016032">
    <property type="entry name" value="Sig_transdc_resp-reg_C-effctor"/>
</dbReference>
<comment type="caution">
    <text evidence="9">The sequence shown here is derived from an EMBL/GenBank/DDBJ whole genome shotgun (WGS) entry which is preliminary data.</text>
</comment>
<keyword evidence="2" id="KW-0902">Two-component regulatory system</keyword>
<dbReference type="PANTHER" id="PTHR48111:SF22">
    <property type="entry name" value="REGULATOR OF RPOS"/>
    <property type="match status" value="1"/>
</dbReference>
<dbReference type="PROSITE" id="PS51755">
    <property type="entry name" value="OMPR_PHOB"/>
    <property type="match status" value="1"/>
</dbReference>
<dbReference type="AlphaFoldDB" id="A0AAP5BIU0"/>
<dbReference type="EMBL" id="JAMXWF010000030">
    <property type="protein sequence ID" value="MDQ6411340.1"/>
    <property type="molecule type" value="Genomic_DNA"/>
</dbReference>
<evidence type="ECO:0000256" key="1">
    <source>
        <dbReference type="ARBA" id="ARBA00022553"/>
    </source>
</evidence>
<keyword evidence="5" id="KW-0804">Transcription</keyword>
<evidence type="ECO:0000256" key="5">
    <source>
        <dbReference type="ARBA" id="ARBA00023163"/>
    </source>
</evidence>
<proteinExistence type="predicted"/>
<gene>
    <name evidence="9" type="ORF">NIE36_29720</name>
    <name evidence="8" type="ORF">OSB80_29785</name>
</gene>
<feature type="domain" description="OmpR/PhoB-type" evidence="7">
    <location>
        <begin position="104"/>
        <end position="202"/>
    </location>
</feature>
<dbReference type="InterPro" id="IPR036388">
    <property type="entry name" value="WH-like_DNA-bd_sf"/>
</dbReference>
<reference evidence="9" key="1">
    <citation type="submission" date="2022-06" db="EMBL/GenBank/DDBJ databases">
        <title>PHB producers.</title>
        <authorList>
            <person name="Besaury L."/>
        </authorList>
    </citation>
    <scope>NUCLEOTIDE SEQUENCE</scope>
    <source>
        <strain evidence="9 10">SEWS6</strain>
    </source>
</reference>
<evidence type="ECO:0000259" key="7">
    <source>
        <dbReference type="PROSITE" id="PS51755"/>
    </source>
</evidence>
<evidence type="ECO:0000256" key="2">
    <source>
        <dbReference type="ARBA" id="ARBA00023012"/>
    </source>
</evidence>
<name>A0AAP5BIU0_9BURK</name>
<evidence type="ECO:0000256" key="3">
    <source>
        <dbReference type="ARBA" id="ARBA00023015"/>
    </source>
</evidence>
<dbReference type="InterPro" id="IPR001867">
    <property type="entry name" value="OmpR/PhoB-type_DNA-bd"/>
</dbReference>
<dbReference type="GO" id="GO:0000976">
    <property type="term" value="F:transcription cis-regulatory region binding"/>
    <property type="evidence" value="ECO:0007669"/>
    <property type="project" value="TreeGrafter"/>
</dbReference>
<dbReference type="SMART" id="SM00862">
    <property type="entry name" value="Trans_reg_C"/>
    <property type="match status" value="1"/>
</dbReference>
<sequence>MHSLQRAEDLPDGILLAAQEVFDAVVATALDPQSHGALIAGLSALASAAGPAAVVTILRQSAPAERVRILHAGAAACFCLPLSFIELHERLHALHRSSEARLVQSQIAQHRLKLDLVSHALIAGEERVAVTRRECLVLECLIRHLNSPVPRDQLIRYAWPDTEYVGPSIVNLAVTRLRQKLELRLPWVHIETMKRYGYQLTMSTERQSAA</sequence>
<keyword evidence="3" id="KW-0805">Transcription regulation</keyword>
<dbReference type="PANTHER" id="PTHR48111">
    <property type="entry name" value="REGULATOR OF RPOS"/>
    <property type="match status" value="1"/>
</dbReference>
<dbReference type="RefSeq" id="WP_266260414.1">
    <property type="nucleotide sequence ID" value="NZ_JAMXWF010000030.1"/>
</dbReference>
<evidence type="ECO:0000313" key="8">
    <source>
        <dbReference type="EMBL" id="MCX4149522.1"/>
    </source>
</evidence>
<keyword evidence="10" id="KW-1185">Reference proteome</keyword>
<dbReference type="GO" id="GO:0032993">
    <property type="term" value="C:protein-DNA complex"/>
    <property type="evidence" value="ECO:0007669"/>
    <property type="project" value="TreeGrafter"/>
</dbReference>
<evidence type="ECO:0000256" key="6">
    <source>
        <dbReference type="PROSITE-ProRule" id="PRU01091"/>
    </source>
</evidence>
<dbReference type="GO" id="GO:0005829">
    <property type="term" value="C:cytosol"/>
    <property type="evidence" value="ECO:0007669"/>
    <property type="project" value="TreeGrafter"/>
</dbReference>
<dbReference type="Proteomes" id="UP001242288">
    <property type="component" value="Unassembled WGS sequence"/>
</dbReference>
<dbReference type="Proteomes" id="UP001209412">
    <property type="component" value="Unassembled WGS sequence"/>
</dbReference>
<dbReference type="Gene3D" id="1.10.10.10">
    <property type="entry name" value="Winged helix-like DNA-binding domain superfamily/Winged helix DNA-binding domain"/>
    <property type="match status" value="1"/>
</dbReference>
<dbReference type="InterPro" id="IPR039420">
    <property type="entry name" value="WalR-like"/>
</dbReference>
<dbReference type="EMBL" id="JAPKHW010000030">
    <property type="protein sequence ID" value="MCX4149522.1"/>
    <property type="molecule type" value="Genomic_DNA"/>
</dbReference>
<keyword evidence="1" id="KW-0597">Phosphoprotein</keyword>
<evidence type="ECO:0000313" key="10">
    <source>
        <dbReference type="Proteomes" id="UP001209412"/>
    </source>
</evidence>
<protein>
    <submittedName>
        <fullName evidence="9">Winged helix-turn-helix domain-containing protein</fullName>
    </submittedName>
</protein>